<dbReference type="Pfam" id="PF00069">
    <property type="entry name" value="Pkinase"/>
    <property type="match status" value="1"/>
</dbReference>
<gene>
    <name evidence="9" type="ORF">TRFO_13751</name>
</gene>
<dbReference type="Gene3D" id="1.10.510.10">
    <property type="entry name" value="Transferase(Phosphotransferase) domain 1"/>
    <property type="match status" value="1"/>
</dbReference>
<keyword evidence="5 6" id="KW-0067">ATP-binding</keyword>
<dbReference type="RefSeq" id="XP_068368904.1">
    <property type="nucleotide sequence ID" value="XM_068497428.1"/>
</dbReference>
<dbReference type="VEuPathDB" id="TrichDB:TRFO_13751"/>
<dbReference type="PANTHER" id="PTHR24346:SF82">
    <property type="entry name" value="KP78A-RELATED"/>
    <property type="match status" value="1"/>
</dbReference>
<dbReference type="GeneID" id="94832132"/>
<evidence type="ECO:0000256" key="7">
    <source>
        <dbReference type="RuleBase" id="RU000304"/>
    </source>
</evidence>
<evidence type="ECO:0000259" key="8">
    <source>
        <dbReference type="PROSITE" id="PS50011"/>
    </source>
</evidence>
<evidence type="ECO:0000256" key="4">
    <source>
        <dbReference type="ARBA" id="ARBA00022777"/>
    </source>
</evidence>
<keyword evidence="4 9" id="KW-0418">Kinase</keyword>
<dbReference type="InterPro" id="IPR000719">
    <property type="entry name" value="Prot_kinase_dom"/>
</dbReference>
<evidence type="ECO:0000256" key="6">
    <source>
        <dbReference type="PROSITE-ProRule" id="PRU10141"/>
    </source>
</evidence>
<evidence type="ECO:0000313" key="10">
    <source>
        <dbReference type="Proteomes" id="UP000179807"/>
    </source>
</evidence>
<dbReference type="PANTHER" id="PTHR24346">
    <property type="entry name" value="MAP/MICROTUBULE AFFINITY-REGULATING KINASE"/>
    <property type="match status" value="1"/>
</dbReference>
<dbReference type="FunFam" id="1.10.510.10:FF:000571">
    <property type="entry name" value="Maternal embryonic leucine zipper kinase"/>
    <property type="match status" value="1"/>
</dbReference>
<evidence type="ECO:0000256" key="3">
    <source>
        <dbReference type="ARBA" id="ARBA00022741"/>
    </source>
</evidence>
<keyword evidence="3 6" id="KW-0547">Nucleotide-binding</keyword>
<dbReference type="InterPro" id="IPR008271">
    <property type="entry name" value="Ser/Thr_kinase_AS"/>
</dbReference>
<evidence type="ECO:0000313" key="9">
    <source>
        <dbReference type="EMBL" id="OHT15768.1"/>
    </source>
</evidence>
<accession>A0A1J4KY02</accession>
<dbReference type="EMBL" id="MLAK01000186">
    <property type="protein sequence ID" value="OHT15768.1"/>
    <property type="molecule type" value="Genomic_DNA"/>
</dbReference>
<name>A0A1J4KY02_9EUKA</name>
<evidence type="ECO:0000256" key="1">
    <source>
        <dbReference type="ARBA" id="ARBA00022527"/>
    </source>
</evidence>
<dbReference type="SUPFAM" id="SSF56112">
    <property type="entry name" value="Protein kinase-like (PK-like)"/>
    <property type="match status" value="1"/>
</dbReference>
<keyword evidence="1 7" id="KW-0723">Serine/threonine-protein kinase</keyword>
<sequence>MNPVSPSQIGSYTLLHKIGVGQFSVVHKAHHNDLNKDFACKILQKANLTSLFDMKHFEDELKIQLTCCHPNIVALIDLIDDPSFFYVFTELCESDLQSHIAKNVRIEENNGKVILKQLLQALSYVHSCGFAHRDIKPANILFDKNGVVKLCDFGFSVCIEDKHLVNTQCGTIGFNAPEVVSGEKYDGAKADVWSCGIIFYTMLVGRPPWNTYISPKTVISKLADMIYPSFLSQEAISFIKRILRSIPEERPTIDDMLSDNYLLNTSTPKIQQSTRSHDSFLNVTDIYNIIKDKNATQLCLQGSDLCRRQRYKQKNHNLYQSINAKTPTLNRTMMTTVLDKKPGQIPKMLLSPQKKKMPFSLPTFS</sequence>
<dbReference type="GO" id="GO:0005524">
    <property type="term" value="F:ATP binding"/>
    <property type="evidence" value="ECO:0007669"/>
    <property type="project" value="UniProtKB-UniRule"/>
</dbReference>
<reference evidence="9" key="1">
    <citation type="submission" date="2016-10" db="EMBL/GenBank/DDBJ databases">
        <authorList>
            <person name="Benchimol M."/>
            <person name="Almeida L.G."/>
            <person name="Vasconcelos A.T."/>
            <person name="Perreira-Neves A."/>
            <person name="Rosa I.A."/>
            <person name="Tasca T."/>
            <person name="Bogo M.R."/>
            <person name="de Souza W."/>
        </authorList>
    </citation>
    <scope>NUCLEOTIDE SEQUENCE [LARGE SCALE GENOMIC DNA]</scope>
    <source>
        <strain evidence="9">K</strain>
    </source>
</reference>
<keyword evidence="10" id="KW-1185">Reference proteome</keyword>
<dbReference type="InterPro" id="IPR011009">
    <property type="entry name" value="Kinase-like_dom_sf"/>
</dbReference>
<dbReference type="OrthoDB" id="4062651at2759"/>
<comment type="caution">
    <text evidence="9">The sequence shown here is derived from an EMBL/GenBank/DDBJ whole genome shotgun (WGS) entry which is preliminary data.</text>
</comment>
<dbReference type="PROSITE" id="PS00108">
    <property type="entry name" value="PROTEIN_KINASE_ST"/>
    <property type="match status" value="1"/>
</dbReference>
<keyword evidence="2" id="KW-0808">Transferase</keyword>
<dbReference type="SMART" id="SM00220">
    <property type="entry name" value="S_TKc"/>
    <property type="match status" value="1"/>
</dbReference>
<proteinExistence type="inferred from homology"/>
<organism evidence="9 10">
    <name type="scientific">Tritrichomonas foetus</name>
    <dbReference type="NCBI Taxonomy" id="1144522"/>
    <lineage>
        <taxon>Eukaryota</taxon>
        <taxon>Metamonada</taxon>
        <taxon>Parabasalia</taxon>
        <taxon>Tritrichomonadida</taxon>
        <taxon>Tritrichomonadidae</taxon>
        <taxon>Tritrichomonas</taxon>
    </lineage>
</organism>
<dbReference type="Proteomes" id="UP000179807">
    <property type="component" value="Unassembled WGS sequence"/>
</dbReference>
<feature type="binding site" evidence="6">
    <location>
        <position position="41"/>
    </location>
    <ligand>
        <name>ATP</name>
        <dbReference type="ChEBI" id="CHEBI:30616"/>
    </ligand>
</feature>
<evidence type="ECO:0000256" key="2">
    <source>
        <dbReference type="ARBA" id="ARBA00022679"/>
    </source>
</evidence>
<comment type="similarity">
    <text evidence="7">Belongs to the protein kinase superfamily.</text>
</comment>
<dbReference type="GO" id="GO:0004674">
    <property type="term" value="F:protein serine/threonine kinase activity"/>
    <property type="evidence" value="ECO:0007669"/>
    <property type="project" value="UniProtKB-KW"/>
</dbReference>
<dbReference type="PROSITE" id="PS50011">
    <property type="entry name" value="PROTEIN_KINASE_DOM"/>
    <property type="match status" value="1"/>
</dbReference>
<dbReference type="PROSITE" id="PS00107">
    <property type="entry name" value="PROTEIN_KINASE_ATP"/>
    <property type="match status" value="1"/>
</dbReference>
<dbReference type="GO" id="GO:0005737">
    <property type="term" value="C:cytoplasm"/>
    <property type="evidence" value="ECO:0007669"/>
    <property type="project" value="TreeGrafter"/>
</dbReference>
<protein>
    <submittedName>
        <fullName evidence="9">CAMK family protein kinase</fullName>
    </submittedName>
</protein>
<evidence type="ECO:0000256" key="5">
    <source>
        <dbReference type="ARBA" id="ARBA00022840"/>
    </source>
</evidence>
<dbReference type="AlphaFoldDB" id="A0A1J4KY02"/>
<feature type="domain" description="Protein kinase" evidence="8">
    <location>
        <begin position="12"/>
        <end position="262"/>
    </location>
</feature>
<dbReference type="InterPro" id="IPR017441">
    <property type="entry name" value="Protein_kinase_ATP_BS"/>
</dbReference>
<dbReference type="GO" id="GO:0035556">
    <property type="term" value="P:intracellular signal transduction"/>
    <property type="evidence" value="ECO:0007669"/>
    <property type="project" value="TreeGrafter"/>
</dbReference>